<organism evidence="1 2">
    <name type="scientific">Octopus vulgaris</name>
    <name type="common">Common octopus</name>
    <dbReference type="NCBI Taxonomy" id="6645"/>
    <lineage>
        <taxon>Eukaryota</taxon>
        <taxon>Metazoa</taxon>
        <taxon>Spiralia</taxon>
        <taxon>Lophotrochozoa</taxon>
        <taxon>Mollusca</taxon>
        <taxon>Cephalopoda</taxon>
        <taxon>Coleoidea</taxon>
        <taxon>Octopodiformes</taxon>
        <taxon>Octopoda</taxon>
        <taxon>Incirrata</taxon>
        <taxon>Octopodidae</taxon>
        <taxon>Octopus</taxon>
    </lineage>
</organism>
<proteinExistence type="predicted"/>
<dbReference type="AlphaFoldDB" id="A0AA36F1V3"/>
<gene>
    <name evidence="1" type="ORF">OCTVUL_1B000049</name>
</gene>
<accession>A0AA36F1V3</accession>
<dbReference type="Proteomes" id="UP001162480">
    <property type="component" value="Chromosome 4"/>
</dbReference>
<dbReference type="EMBL" id="OX597817">
    <property type="protein sequence ID" value="CAI9721357.1"/>
    <property type="molecule type" value="Genomic_DNA"/>
</dbReference>
<reference evidence="1" key="1">
    <citation type="submission" date="2023-08" db="EMBL/GenBank/DDBJ databases">
        <authorList>
            <person name="Alioto T."/>
            <person name="Alioto T."/>
            <person name="Gomez Garrido J."/>
        </authorList>
    </citation>
    <scope>NUCLEOTIDE SEQUENCE</scope>
</reference>
<evidence type="ECO:0000313" key="1">
    <source>
        <dbReference type="EMBL" id="CAI9721357.1"/>
    </source>
</evidence>
<evidence type="ECO:0000313" key="2">
    <source>
        <dbReference type="Proteomes" id="UP001162480"/>
    </source>
</evidence>
<protein>
    <submittedName>
        <fullName evidence="1">Uncharacterized protein</fullName>
    </submittedName>
</protein>
<keyword evidence="2" id="KW-1185">Reference proteome</keyword>
<sequence>MNELKTRFSSVAFSFSRLEIVEETNEVNVKFGVTENDILEGERRSGEEGLGNNFSKKLLIHTAFGMNIYFDIAYSNVKRPLILWLVGRGESCSPLNNQLTAALLTLADIPITASFISQGFGLTSENYGKPYVYSI</sequence>
<name>A0AA36F1V3_OCTVU</name>